<keyword evidence="2" id="KW-1185">Reference proteome</keyword>
<sequence>MSATDAWDGLEDLQKQIIQPDAETGFKVHKKGPKVSTPKAALVELLRKLATKAAEKNPKLS</sequence>
<name>A0ACC3N7F8_9PEZI</name>
<evidence type="ECO:0000313" key="2">
    <source>
        <dbReference type="Proteomes" id="UP001281147"/>
    </source>
</evidence>
<gene>
    <name evidence="1" type="ORF">LTR37_009939</name>
</gene>
<organism evidence="1 2">
    <name type="scientific">Vermiconidia calcicola</name>
    <dbReference type="NCBI Taxonomy" id="1690605"/>
    <lineage>
        <taxon>Eukaryota</taxon>
        <taxon>Fungi</taxon>
        <taxon>Dikarya</taxon>
        <taxon>Ascomycota</taxon>
        <taxon>Pezizomycotina</taxon>
        <taxon>Dothideomycetes</taxon>
        <taxon>Dothideomycetidae</taxon>
        <taxon>Mycosphaerellales</taxon>
        <taxon>Extremaceae</taxon>
        <taxon>Vermiconidia</taxon>
    </lineage>
</organism>
<proteinExistence type="predicted"/>
<comment type="caution">
    <text evidence="1">The sequence shown here is derived from an EMBL/GenBank/DDBJ whole genome shotgun (WGS) entry which is preliminary data.</text>
</comment>
<dbReference type="EMBL" id="JAUTXU010000080">
    <property type="protein sequence ID" value="KAK3710918.1"/>
    <property type="molecule type" value="Genomic_DNA"/>
</dbReference>
<evidence type="ECO:0000313" key="1">
    <source>
        <dbReference type="EMBL" id="KAK3710918.1"/>
    </source>
</evidence>
<reference evidence="1" key="1">
    <citation type="submission" date="2023-07" db="EMBL/GenBank/DDBJ databases">
        <title>Black Yeasts Isolated from many extreme environments.</title>
        <authorList>
            <person name="Coleine C."/>
            <person name="Stajich J.E."/>
            <person name="Selbmann L."/>
        </authorList>
    </citation>
    <scope>NUCLEOTIDE SEQUENCE</scope>
    <source>
        <strain evidence="1">CCFEE 5714</strain>
    </source>
</reference>
<protein>
    <submittedName>
        <fullName evidence="1">Uncharacterized protein</fullName>
    </submittedName>
</protein>
<accession>A0ACC3N7F8</accession>
<dbReference type="Proteomes" id="UP001281147">
    <property type="component" value="Unassembled WGS sequence"/>
</dbReference>